<sequence length="292" mass="31714">AVDKQHEHQEPPHLPSRHLIVWLKSEQIQQAWSTPNPTRLCDVPARTRAFHAPDQPSLQPFVARSSIDKRRRHGLIPPATPEDFPHFHVSSAENKSASEEPPYNNELPNTTTGACVVRAGEEWPWTGRDFQGWEDTLQATKERGITSKGGEGTEFVHSVALPMHVWHGGPRGFIKMEPRHSRRRTVSRGIPVPRVRSGQHLADPVVVLGVTHRMAGETPPPPPGLVAQSGAGHGARTAARHAVLLAVQEAAVASAARGRAPGGALRGDVPVPGRATSAMMVTRAHSRANARD</sequence>
<evidence type="ECO:0000313" key="2">
    <source>
        <dbReference type="EMBL" id="EJK54630.1"/>
    </source>
</evidence>
<dbReference type="Proteomes" id="UP000266841">
    <property type="component" value="Unassembled WGS sequence"/>
</dbReference>
<protein>
    <submittedName>
        <fullName evidence="2">Uncharacterized protein</fullName>
    </submittedName>
</protein>
<evidence type="ECO:0000256" key="1">
    <source>
        <dbReference type="SAM" id="MobiDB-lite"/>
    </source>
</evidence>
<keyword evidence="3" id="KW-1185">Reference proteome</keyword>
<dbReference type="EMBL" id="AGNL01035533">
    <property type="protein sequence ID" value="EJK54630.1"/>
    <property type="molecule type" value="Genomic_DNA"/>
</dbReference>
<feature type="region of interest" description="Disordered" evidence="1">
    <location>
        <begin position="74"/>
        <end position="110"/>
    </location>
</feature>
<organism evidence="2 3">
    <name type="scientific">Thalassiosira oceanica</name>
    <name type="common">Marine diatom</name>
    <dbReference type="NCBI Taxonomy" id="159749"/>
    <lineage>
        <taxon>Eukaryota</taxon>
        <taxon>Sar</taxon>
        <taxon>Stramenopiles</taxon>
        <taxon>Ochrophyta</taxon>
        <taxon>Bacillariophyta</taxon>
        <taxon>Coscinodiscophyceae</taxon>
        <taxon>Thalassiosirophycidae</taxon>
        <taxon>Thalassiosirales</taxon>
        <taxon>Thalassiosiraceae</taxon>
        <taxon>Thalassiosira</taxon>
    </lineage>
</organism>
<gene>
    <name evidence="2" type="ORF">THAOC_25724</name>
</gene>
<comment type="caution">
    <text evidence="2">The sequence shown here is derived from an EMBL/GenBank/DDBJ whole genome shotgun (WGS) entry which is preliminary data.</text>
</comment>
<accession>K0RNF5</accession>
<evidence type="ECO:0000313" key="3">
    <source>
        <dbReference type="Proteomes" id="UP000266841"/>
    </source>
</evidence>
<proteinExistence type="predicted"/>
<feature type="non-terminal residue" evidence="2">
    <location>
        <position position="1"/>
    </location>
</feature>
<reference evidence="2 3" key="1">
    <citation type="journal article" date="2012" name="Genome Biol.">
        <title>Genome and low-iron response of an oceanic diatom adapted to chronic iron limitation.</title>
        <authorList>
            <person name="Lommer M."/>
            <person name="Specht M."/>
            <person name="Roy A.S."/>
            <person name="Kraemer L."/>
            <person name="Andreson R."/>
            <person name="Gutowska M.A."/>
            <person name="Wolf J."/>
            <person name="Bergner S.V."/>
            <person name="Schilhabel M.B."/>
            <person name="Klostermeier U.C."/>
            <person name="Beiko R.G."/>
            <person name="Rosenstiel P."/>
            <person name="Hippler M."/>
            <person name="Laroche J."/>
        </authorList>
    </citation>
    <scope>NUCLEOTIDE SEQUENCE [LARGE SCALE GENOMIC DNA]</scope>
    <source>
        <strain evidence="2 3">CCMP1005</strain>
    </source>
</reference>
<dbReference type="AlphaFoldDB" id="K0RNF5"/>
<name>K0RNF5_THAOC</name>